<dbReference type="Proteomes" id="UP000317093">
    <property type="component" value="Chromosome"/>
</dbReference>
<dbReference type="EMBL" id="CP036279">
    <property type="protein sequence ID" value="QDU64377.1"/>
    <property type="molecule type" value="Genomic_DNA"/>
</dbReference>
<evidence type="ECO:0000313" key="4">
    <source>
        <dbReference type="Proteomes" id="UP000317093"/>
    </source>
</evidence>
<dbReference type="AlphaFoldDB" id="A0A518BBQ5"/>
<feature type="domain" description="DUF4159" evidence="2">
    <location>
        <begin position="551"/>
        <end position="745"/>
    </location>
</feature>
<protein>
    <recommendedName>
        <fullName evidence="2">DUF4159 domain-containing protein</fullName>
    </recommendedName>
</protein>
<evidence type="ECO:0000256" key="1">
    <source>
        <dbReference type="SAM" id="SignalP"/>
    </source>
</evidence>
<evidence type="ECO:0000313" key="3">
    <source>
        <dbReference type="EMBL" id="QDU64377.1"/>
    </source>
</evidence>
<dbReference type="Gene3D" id="3.40.50.12140">
    <property type="entry name" value="Domain of unknown function DUF4159"/>
    <property type="match status" value="2"/>
</dbReference>
<reference evidence="3 4" key="1">
    <citation type="submission" date="2019-02" db="EMBL/GenBank/DDBJ databases">
        <title>Deep-cultivation of Planctomycetes and their phenomic and genomic characterization uncovers novel biology.</title>
        <authorList>
            <person name="Wiegand S."/>
            <person name="Jogler M."/>
            <person name="Boedeker C."/>
            <person name="Pinto D."/>
            <person name="Vollmers J."/>
            <person name="Rivas-Marin E."/>
            <person name="Kohn T."/>
            <person name="Peeters S.H."/>
            <person name="Heuer A."/>
            <person name="Rast P."/>
            <person name="Oberbeckmann S."/>
            <person name="Bunk B."/>
            <person name="Jeske O."/>
            <person name="Meyerdierks A."/>
            <person name="Storesund J.E."/>
            <person name="Kallscheuer N."/>
            <person name="Luecker S."/>
            <person name="Lage O.M."/>
            <person name="Pohl T."/>
            <person name="Merkel B.J."/>
            <person name="Hornburger P."/>
            <person name="Mueller R.-W."/>
            <person name="Bruemmer F."/>
            <person name="Labrenz M."/>
            <person name="Spormann A.M."/>
            <person name="Op den Camp H."/>
            <person name="Overmann J."/>
            <person name="Amann R."/>
            <person name="Jetten M.S.M."/>
            <person name="Mascher T."/>
            <person name="Medema M.H."/>
            <person name="Devos D.P."/>
            <person name="Kaster A.-K."/>
            <person name="Ovreas L."/>
            <person name="Rohde M."/>
            <person name="Galperin M.Y."/>
            <person name="Jogler C."/>
        </authorList>
    </citation>
    <scope>NUCLEOTIDE SEQUENCE [LARGE SCALE GENOMIC DNA]</scope>
    <source>
        <strain evidence="3 4">Pan216</strain>
    </source>
</reference>
<sequence precursor="true">MILRRAGLTLLLSLSLLSLPCVGTLQAQAPEDVNRAIERAVDFLKSKQRHGIGNWEEMGDYKGGVTSLVVLSMLLADVSPDDDRIKKALVYLRQVPPEYTYVVALQTMVFAEAKSDFGLIRRNAKWLMETRLPSGNWSYGRRGGAGDNSNTQFALLGLKAAADAGVNINEEFWKKSRQHWVNSQSNVGSWGYRGIGDATGSMSVAGISSLIITSRQFASVKKGFVDGRAVRCDGALIDENLRRAIDWIGRNFSVSRNPAGGNEVWLFYYLYGLERAGRLTGQRFFGNHDWYRLGVRFLLTQQRLDGSWSTPRAAQGPYLLCNTAFSLLFLTRGRIPILVNKAQWGAGDDWNNAPNDVNNLTEFMSKTVWKKRLNWQSVDLKVADVAALLQAPILQMSGHEAPRLPVAQRTLLRRFVEQGGLLMADSNCSCGSFDQGFRTLCKDLFPGPGQELKRLEPDHPVWTSLFDLRNLADDWPLFGIDVGCRTGVFYSPKDMSCRWEFPTEEASLPAFRLGANIIAYAVGPEDLLDKLDVRKVFDDVPEDEIKRGYLHIAKVRHNGDWNPAPRAIQNLMSSLQEIAKIDVIRQQRDIEILDPNFFNYPLVYMHGRNAFTLSKKEKETLTDYLESGGVLFADACCGSERFADSFREMVEELFPGQKLKPIPVEHELFTQEIGYDLSKVKLSKALGSREVAPVLEGLEIDGRYAIIFSPYDIGCALERHQGSDCKGYTHEAALKLASNVILYALKQ</sequence>
<feature type="domain" description="DUF4159" evidence="2">
    <location>
        <begin position="347"/>
        <end position="521"/>
    </location>
</feature>
<dbReference type="InterPro" id="IPR025297">
    <property type="entry name" value="DUF4159"/>
</dbReference>
<keyword evidence="1" id="KW-0732">Signal</keyword>
<dbReference type="RefSeq" id="WP_419192974.1">
    <property type="nucleotide sequence ID" value="NZ_CP036279.1"/>
</dbReference>
<dbReference type="Pfam" id="PF13709">
    <property type="entry name" value="DUF4159"/>
    <property type="match status" value="2"/>
</dbReference>
<accession>A0A518BBQ5</accession>
<name>A0A518BBQ5_9BACT</name>
<organism evidence="3 4">
    <name type="scientific">Kolteria novifilia</name>
    <dbReference type="NCBI Taxonomy" id="2527975"/>
    <lineage>
        <taxon>Bacteria</taxon>
        <taxon>Pseudomonadati</taxon>
        <taxon>Planctomycetota</taxon>
        <taxon>Planctomycetia</taxon>
        <taxon>Kolteriales</taxon>
        <taxon>Kolteriaceae</taxon>
        <taxon>Kolteria</taxon>
    </lineage>
</organism>
<dbReference type="SUPFAM" id="SSF48239">
    <property type="entry name" value="Terpenoid cyclases/Protein prenyltransferases"/>
    <property type="match status" value="1"/>
</dbReference>
<dbReference type="KEGG" id="knv:Pan216_52670"/>
<keyword evidence="4" id="KW-1185">Reference proteome</keyword>
<evidence type="ECO:0000259" key="2">
    <source>
        <dbReference type="Pfam" id="PF13709"/>
    </source>
</evidence>
<dbReference type="InterPro" id="IPR008930">
    <property type="entry name" value="Terpenoid_cyclase/PrenylTrfase"/>
</dbReference>
<feature type="chain" id="PRO_5022179935" description="DUF4159 domain-containing protein" evidence="1">
    <location>
        <begin position="30"/>
        <end position="747"/>
    </location>
</feature>
<dbReference type="Gene3D" id="1.50.10.20">
    <property type="match status" value="2"/>
</dbReference>
<proteinExistence type="predicted"/>
<gene>
    <name evidence="3" type="ORF">Pan216_52670</name>
</gene>
<dbReference type="CDD" id="cd00688">
    <property type="entry name" value="ISOPREN_C2_like"/>
    <property type="match status" value="1"/>
</dbReference>
<feature type="signal peptide" evidence="1">
    <location>
        <begin position="1"/>
        <end position="29"/>
    </location>
</feature>